<dbReference type="Gene3D" id="3.30.70.100">
    <property type="match status" value="1"/>
</dbReference>
<dbReference type="InterPro" id="IPR006121">
    <property type="entry name" value="HMA_dom"/>
</dbReference>
<dbReference type="PANTHER" id="PTHR46594:SF4">
    <property type="entry name" value="P-TYPE CATION-TRANSPORTING ATPASE"/>
    <property type="match status" value="1"/>
</dbReference>
<evidence type="ECO:0000256" key="3">
    <source>
        <dbReference type="ARBA" id="ARBA00023008"/>
    </source>
</evidence>
<comment type="caution">
    <text evidence="5">The sequence shown here is derived from an EMBL/GenBank/DDBJ whole genome shotgun (WGS) entry which is preliminary data.</text>
</comment>
<feature type="domain" description="HMA" evidence="4">
    <location>
        <begin position="2"/>
        <end position="68"/>
    </location>
</feature>
<dbReference type="PROSITE" id="PS50846">
    <property type="entry name" value="HMA_2"/>
    <property type="match status" value="1"/>
</dbReference>
<dbReference type="InterPro" id="IPR036163">
    <property type="entry name" value="HMA_dom_sf"/>
</dbReference>
<dbReference type="PROSITE" id="PS01047">
    <property type="entry name" value="HMA_1"/>
    <property type="match status" value="1"/>
</dbReference>
<dbReference type="NCBIfam" id="TIGR00003">
    <property type="entry name" value="copper ion binding protein"/>
    <property type="match status" value="1"/>
</dbReference>
<dbReference type="CDD" id="cd00371">
    <property type="entry name" value="HMA"/>
    <property type="match status" value="1"/>
</dbReference>
<evidence type="ECO:0000256" key="1">
    <source>
        <dbReference type="ARBA" id="ARBA00015313"/>
    </source>
</evidence>
<gene>
    <name evidence="5" type="ORF">SM124_14085</name>
</gene>
<protein>
    <recommendedName>
        <fullName evidence="1">Copper chaperone CopZ</fullName>
    </recommendedName>
</protein>
<dbReference type="SUPFAM" id="SSF55008">
    <property type="entry name" value="HMA, heavy metal-associated domain"/>
    <property type="match status" value="1"/>
</dbReference>
<dbReference type="PRINTS" id="PR00942">
    <property type="entry name" value="CUATPASEI"/>
</dbReference>
<keyword evidence="2" id="KW-0479">Metal-binding</keyword>
<evidence type="ECO:0000256" key="2">
    <source>
        <dbReference type="ARBA" id="ARBA00022723"/>
    </source>
</evidence>
<dbReference type="PANTHER" id="PTHR46594">
    <property type="entry name" value="P-TYPE CATION-TRANSPORTING ATPASE"/>
    <property type="match status" value="1"/>
</dbReference>
<proteinExistence type="predicted"/>
<organism evidence="5 6">
    <name type="scientific">Robertmurraya mangrovi</name>
    <dbReference type="NCBI Taxonomy" id="3098077"/>
    <lineage>
        <taxon>Bacteria</taxon>
        <taxon>Bacillati</taxon>
        <taxon>Bacillota</taxon>
        <taxon>Bacilli</taxon>
        <taxon>Bacillales</taxon>
        <taxon>Bacillaceae</taxon>
        <taxon>Robertmurraya</taxon>
    </lineage>
</organism>
<dbReference type="Pfam" id="PF00403">
    <property type="entry name" value="HMA"/>
    <property type="match status" value="1"/>
</dbReference>
<dbReference type="RefSeq" id="WP_322447158.1">
    <property type="nucleotide sequence ID" value="NZ_JAXOFX010000009.1"/>
</dbReference>
<evidence type="ECO:0000313" key="5">
    <source>
        <dbReference type="EMBL" id="MDZ5472858.1"/>
    </source>
</evidence>
<dbReference type="Proteomes" id="UP001290455">
    <property type="component" value="Unassembled WGS sequence"/>
</dbReference>
<dbReference type="InterPro" id="IPR006122">
    <property type="entry name" value="HMA_Cu_ion-bd"/>
</dbReference>
<evidence type="ECO:0000313" key="6">
    <source>
        <dbReference type="Proteomes" id="UP001290455"/>
    </source>
</evidence>
<evidence type="ECO:0000259" key="4">
    <source>
        <dbReference type="PROSITE" id="PS50846"/>
    </source>
</evidence>
<sequence length="70" mass="7889">MKQMKININGMSCGSCVRKIEGSLQQLNGVEHVEVQLQEKKAVIEFSPDLVDEQKIINNITELGYKVLTK</sequence>
<keyword evidence="6" id="KW-1185">Reference proteome</keyword>
<reference evidence="5 6" key="1">
    <citation type="submission" date="2023-11" db="EMBL/GenBank/DDBJ databases">
        <title>Bacillus jintuensis, isolated from a mudflat on the Beibu Gulf coast.</title>
        <authorList>
            <person name="Li M."/>
        </authorList>
    </citation>
    <scope>NUCLEOTIDE SEQUENCE [LARGE SCALE GENOMIC DNA]</scope>
    <source>
        <strain evidence="5 6">31A1R</strain>
    </source>
</reference>
<name>A0ABU5J0B6_9BACI</name>
<accession>A0ABU5J0B6</accession>
<dbReference type="EMBL" id="JAXOFX010000009">
    <property type="protein sequence ID" value="MDZ5472858.1"/>
    <property type="molecule type" value="Genomic_DNA"/>
</dbReference>
<keyword evidence="3" id="KW-0186">Copper</keyword>
<dbReference type="InterPro" id="IPR017969">
    <property type="entry name" value="Heavy-metal-associated_CS"/>
</dbReference>